<evidence type="ECO:0000259" key="11">
    <source>
        <dbReference type="Pfam" id="PF05193"/>
    </source>
</evidence>
<feature type="domain" description="Peptidase M16 N-terminal" evidence="10">
    <location>
        <begin position="49"/>
        <end position="170"/>
    </location>
</feature>
<sequence>MHLLNRLLAFLSFFLLMSCAGSSLSPNTPLPFDPNIERGTLDNGLRYYLLTNRHPKDRLYIRLVVNAGSMNEDEDQRGVAHIVEHMAFNGTKRFPENTVIQALETLGMKFARDINAFTDFENTVYTLNLSRNDPQKLALAFDVINEWMNHLTILPQDLDAERGIVLEEWRARLSPMLRLGDKKSAFEMAGSRYVLRDPIGDVNVIKNVSDKRVKDFYQKWYRPDNMALIVVGDVDTNVIKTLIEKKLNHSKKNTPLIHPDYRIPLKKGWRLETLSEAGIHTATIELSFLQDSFPEDTVEGYRKEFIQQLLIRLINLRLQQWEQTQNAVDSANFYQNYLGKSTLQTLYSLQLSKPDYKNTVDALFQFIAQLNTQGFQQEEFNAEIQRLKKLNQKQLNIQAGSLKLANDFIPFVANQSAILSPDQKYRLNTRILSNITLEEVNQYIKKLTSLDSKLLLITQPHPAKALDFNIKDLEKQWQIQQQSALSNHNDKNKLLATTERESAVKSLPIFDLPEKDVIKVKHHKKGNISEFRLENGSRLIYHYSDKQPGQVHFKALTSGGLRSVAKANYHRLRTAATLVDETGIGTIPQSDIKRLLADHQVVFSTLVDDTQQGFVGIGRGEELEILLKLFRLKLQSATISPQVWEKYRQETIDYFNNMDKETAFMRHIAKLRYPNTETAYTQNLSQILNADPRQLAELYHKTINGKTDFTYFIIGDIKETQVVNLARRYLANLDVKSQVRSVYPVNVAVPTQTFRMTGLKEPRSEVEIHLTAKAKVQPENLYVLDVLADVIEEKLRLSLREKESGIYSVGTWITQDPFTPQIEGKITFSCDPKRTNYLLEMTHRILDDMANNGIDPALIAKKAAEKKTQIKQQFDSLLFVSDRIEQSYRLDNSPKWIYLYEQFDHIVTKQNVDNAAKTVLAPQGRFTAVLTH</sequence>
<dbReference type="SUPFAM" id="SSF63411">
    <property type="entry name" value="LuxS/MPP-like metallohydrolase"/>
    <property type="match status" value="4"/>
</dbReference>
<keyword evidence="7" id="KW-0482">Metalloprotease</keyword>
<keyword evidence="3" id="KW-0645">Protease</keyword>
<dbReference type="Pfam" id="PF05193">
    <property type="entry name" value="Peptidase_M16_C"/>
    <property type="match status" value="2"/>
</dbReference>
<evidence type="ECO:0000256" key="8">
    <source>
        <dbReference type="RuleBase" id="RU004447"/>
    </source>
</evidence>
<evidence type="ECO:0000256" key="4">
    <source>
        <dbReference type="ARBA" id="ARBA00022723"/>
    </source>
</evidence>
<dbReference type="GO" id="GO:0046872">
    <property type="term" value="F:metal ion binding"/>
    <property type="evidence" value="ECO:0007669"/>
    <property type="project" value="UniProtKB-KW"/>
</dbReference>
<dbReference type="InterPro" id="IPR001431">
    <property type="entry name" value="Pept_M16_Zn_BS"/>
</dbReference>
<dbReference type="PANTHER" id="PTHR43690">
    <property type="entry name" value="NARDILYSIN"/>
    <property type="match status" value="1"/>
</dbReference>
<organism evidence="12 13">
    <name type="scientific">Actinobacillus seminis</name>
    <dbReference type="NCBI Taxonomy" id="722"/>
    <lineage>
        <taxon>Bacteria</taxon>
        <taxon>Pseudomonadati</taxon>
        <taxon>Pseudomonadota</taxon>
        <taxon>Gammaproteobacteria</taxon>
        <taxon>Pasteurellales</taxon>
        <taxon>Pasteurellaceae</taxon>
        <taxon>Actinobacillus</taxon>
    </lineage>
</organism>
<name>A0A380VAL7_9PAST</name>
<feature type="domain" description="Peptidase M16 C-terminal" evidence="11">
    <location>
        <begin position="694"/>
        <end position="861"/>
    </location>
</feature>
<dbReference type="GO" id="GO:0004222">
    <property type="term" value="F:metalloendopeptidase activity"/>
    <property type="evidence" value="ECO:0007669"/>
    <property type="project" value="InterPro"/>
</dbReference>
<dbReference type="EMBL" id="UFSB01000001">
    <property type="protein sequence ID" value="SUU35073.1"/>
    <property type="molecule type" value="Genomic_DNA"/>
</dbReference>
<comment type="similarity">
    <text evidence="2 8">Belongs to the peptidase M16 family.</text>
</comment>
<protein>
    <submittedName>
        <fullName evidence="12">Peptidase M16 domain-containing protein</fullName>
    </submittedName>
</protein>
<dbReference type="Pfam" id="PF00675">
    <property type="entry name" value="Peptidase_M16"/>
    <property type="match status" value="1"/>
</dbReference>
<gene>
    <name evidence="12" type="primary">yhjJ</name>
    <name evidence="12" type="ORF">NCTC10851_00719</name>
</gene>
<evidence type="ECO:0000256" key="1">
    <source>
        <dbReference type="ARBA" id="ARBA00001947"/>
    </source>
</evidence>
<dbReference type="RefSeq" id="WP_115609994.1">
    <property type="nucleotide sequence ID" value="NZ_UFSB01000001.1"/>
</dbReference>
<dbReference type="InterPro" id="IPR011765">
    <property type="entry name" value="Pept_M16_N"/>
</dbReference>
<evidence type="ECO:0000256" key="2">
    <source>
        <dbReference type="ARBA" id="ARBA00007261"/>
    </source>
</evidence>
<keyword evidence="6" id="KW-0862">Zinc</keyword>
<evidence type="ECO:0000256" key="7">
    <source>
        <dbReference type="ARBA" id="ARBA00023049"/>
    </source>
</evidence>
<dbReference type="Proteomes" id="UP000254507">
    <property type="component" value="Unassembled WGS sequence"/>
</dbReference>
<evidence type="ECO:0000259" key="10">
    <source>
        <dbReference type="Pfam" id="PF00675"/>
    </source>
</evidence>
<keyword evidence="9" id="KW-0732">Signal</keyword>
<feature type="chain" id="PRO_5016854865" evidence="9">
    <location>
        <begin position="21"/>
        <end position="932"/>
    </location>
</feature>
<evidence type="ECO:0000256" key="3">
    <source>
        <dbReference type="ARBA" id="ARBA00022670"/>
    </source>
</evidence>
<evidence type="ECO:0000256" key="5">
    <source>
        <dbReference type="ARBA" id="ARBA00022801"/>
    </source>
</evidence>
<proteinExistence type="inferred from homology"/>
<evidence type="ECO:0000313" key="13">
    <source>
        <dbReference type="Proteomes" id="UP000254507"/>
    </source>
</evidence>
<dbReference type="InterPro" id="IPR011249">
    <property type="entry name" value="Metalloenz_LuxS/M16"/>
</dbReference>
<feature type="signal peptide" evidence="9">
    <location>
        <begin position="1"/>
        <end position="20"/>
    </location>
</feature>
<keyword evidence="4" id="KW-0479">Metal-binding</keyword>
<accession>A0A380VAL7</accession>
<dbReference type="AlphaFoldDB" id="A0A380VAL7"/>
<evidence type="ECO:0000256" key="6">
    <source>
        <dbReference type="ARBA" id="ARBA00022833"/>
    </source>
</evidence>
<dbReference type="InterPro" id="IPR007863">
    <property type="entry name" value="Peptidase_M16_C"/>
</dbReference>
<dbReference type="PROSITE" id="PS00143">
    <property type="entry name" value="INSULINASE"/>
    <property type="match status" value="1"/>
</dbReference>
<keyword evidence="5" id="KW-0378">Hydrolase</keyword>
<feature type="domain" description="Peptidase M16 C-terminal" evidence="11">
    <location>
        <begin position="208"/>
        <end position="387"/>
    </location>
</feature>
<evidence type="ECO:0000313" key="12">
    <source>
        <dbReference type="EMBL" id="SUU35073.1"/>
    </source>
</evidence>
<reference evidence="12 13" key="1">
    <citation type="submission" date="2018-06" db="EMBL/GenBank/DDBJ databases">
        <authorList>
            <consortium name="Pathogen Informatics"/>
            <person name="Doyle S."/>
        </authorList>
    </citation>
    <scope>NUCLEOTIDE SEQUENCE [LARGE SCALE GENOMIC DNA]</scope>
    <source>
        <strain evidence="12 13">NCTC10851</strain>
    </source>
</reference>
<evidence type="ECO:0000256" key="9">
    <source>
        <dbReference type="SAM" id="SignalP"/>
    </source>
</evidence>
<dbReference type="Gene3D" id="3.30.830.10">
    <property type="entry name" value="Metalloenzyme, LuxS/M16 peptidase-like"/>
    <property type="match status" value="4"/>
</dbReference>
<dbReference type="OrthoDB" id="9811314at2"/>
<dbReference type="GO" id="GO:0006508">
    <property type="term" value="P:proteolysis"/>
    <property type="evidence" value="ECO:0007669"/>
    <property type="project" value="UniProtKB-KW"/>
</dbReference>
<comment type="cofactor">
    <cofactor evidence="1">
        <name>Zn(2+)</name>
        <dbReference type="ChEBI" id="CHEBI:29105"/>
    </cofactor>
</comment>
<dbReference type="PROSITE" id="PS51257">
    <property type="entry name" value="PROKAR_LIPOPROTEIN"/>
    <property type="match status" value="1"/>
</dbReference>
<dbReference type="InterPro" id="IPR050626">
    <property type="entry name" value="Peptidase_M16"/>
</dbReference>
<dbReference type="PANTHER" id="PTHR43690:SF17">
    <property type="entry name" value="PROTEIN YHJJ"/>
    <property type="match status" value="1"/>
</dbReference>